<evidence type="ECO:0000313" key="2">
    <source>
        <dbReference type="Proteomes" id="UP000285648"/>
    </source>
</evidence>
<dbReference type="RefSeq" id="WP_240630061.1">
    <property type="nucleotide sequence ID" value="NZ_MJLZ01000016.1"/>
</dbReference>
<reference evidence="1 2" key="1">
    <citation type="submission" date="2016-09" db="EMBL/GenBank/DDBJ databases">
        <authorList>
            <person name="Doonan J."/>
            <person name="Pachebat J.A."/>
            <person name="Golyshin P.N."/>
            <person name="Denman S."/>
            <person name="Mcdonald J.E."/>
        </authorList>
    </citation>
    <scope>NUCLEOTIDE SEQUENCE [LARGE SCALE GENOMIC DNA]</scope>
    <source>
        <strain evidence="1 2">NCPPB 3934</strain>
    </source>
</reference>
<keyword evidence="2" id="KW-1185">Reference proteome</keyword>
<gene>
    <name evidence="1" type="ORF">BIY29_08970</name>
</gene>
<dbReference type="Proteomes" id="UP000285648">
    <property type="component" value="Unassembled WGS sequence"/>
</dbReference>
<sequence>MENNSLAEIAEQQVSGVSQEEKYQNAQKQLVAAVEEYKAQNCVGLSAEACGAKMEAHRDELLAGFSYAGLDFVPVVGTIKSFAEAKTAQSDESTQ</sequence>
<organism evidence="1 2">
    <name type="scientific">Brenneria alni</name>
    <dbReference type="NCBI Taxonomy" id="71656"/>
    <lineage>
        <taxon>Bacteria</taxon>
        <taxon>Pseudomonadati</taxon>
        <taxon>Pseudomonadota</taxon>
        <taxon>Gammaproteobacteria</taxon>
        <taxon>Enterobacterales</taxon>
        <taxon>Pectobacteriaceae</taxon>
        <taxon>Brenneria</taxon>
    </lineage>
</organism>
<dbReference type="AlphaFoldDB" id="A0A421DPF5"/>
<name>A0A421DPF5_9GAMM</name>
<protein>
    <submittedName>
        <fullName evidence="1">Uncharacterized protein</fullName>
    </submittedName>
</protein>
<dbReference type="EMBL" id="MJLZ01000016">
    <property type="protein sequence ID" value="RLM24519.1"/>
    <property type="molecule type" value="Genomic_DNA"/>
</dbReference>
<evidence type="ECO:0000313" key="1">
    <source>
        <dbReference type="EMBL" id="RLM24519.1"/>
    </source>
</evidence>
<comment type="caution">
    <text evidence="1">The sequence shown here is derived from an EMBL/GenBank/DDBJ whole genome shotgun (WGS) entry which is preliminary data.</text>
</comment>
<proteinExistence type="predicted"/>
<accession>A0A421DPF5</accession>